<sequence length="99" mass="10897">MRTGWWVVMVSVVGVREVGEVRRRHLAVLAYEVEARGLRWRLAGPQESVLSVVGPRTRRQVMVVATPVASGWSFLWSGGGMADVGRVAEVADRLARLLA</sequence>
<organism evidence="1 2">
    <name type="scientific">Actinomadura namibiensis</name>
    <dbReference type="NCBI Taxonomy" id="182080"/>
    <lineage>
        <taxon>Bacteria</taxon>
        <taxon>Bacillati</taxon>
        <taxon>Actinomycetota</taxon>
        <taxon>Actinomycetes</taxon>
        <taxon>Streptosporangiales</taxon>
        <taxon>Thermomonosporaceae</taxon>
        <taxon>Actinomadura</taxon>
    </lineage>
</organism>
<name>A0A7W3QL14_ACTNM</name>
<evidence type="ECO:0000313" key="1">
    <source>
        <dbReference type="EMBL" id="MBA8950997.1"/>
    </source>
</evidence>
<reference evidence="1 2" key="1">
    <citation type="submission" date="2020-08" db="EMBL/GenBank/DDBJ databases">
        <title>Genomic Encyclopedia of Type Strains, Phase IV (KMG-IV): sequencing the most valuable type-strain genomes for metagenomic binning, comparative biology and taxonomic classification.</title>
        <authorList>
            <person name="Goeker M."/>
        </authorList>
    </citation>
    <scope>NUCLEOTIDE SEQUENCE [LARGE SCALE GENOMIC DNA]</scope>
    <source>
        <strain evidence="1 2">DSM 44197</strain>
    </source>
</reference>
<accession>A0A7W3QL14</accession>
<dbReference type="Proteomes" id="UP000572680">
    <property type="component" value="Unassembled WGS sequence"/>
</dbReference>
<dbReference type="AlphaFoldDB" id="A0A7W3QL14"/>
<protein>
    <submittedName>
        <fullName evidence="1">Uncharacterized protein</fullName>
    </submittedName>
</protein>
<evidence type="ECO:0000313" key="2">
    <source>
        <dbReference type="Proteomes" id="UP000572680"/>
    </source>
</evidence>
<dbReference type="EMBL" id="JACJIA010000003">
    <property type="protein sequence ID" value="MBA8950997.1"/>
    <property type="molecule type" value="Genomic_DNA"/>
</dbReference>
<gene>
    <name evidence="1" type="ORF">HNR61_002628</name>
</gene>
<keyword evidence="2" id="KW-1185">Reference proteome</keyword>
<dbReference type="RefSeq" id="WP_312897883.1">
    <property type="nucleotide sequence ID" value="NZ_BAAALP010000016.1"/>
</dbReference>
<comment type="caution">
    <text evidence="1">The sequence shown here is derived from an EMBL/GenBank/DDBJ whole genome shotgun (WGS) entry which is preliminary data.</text>
</comment>
<proteinExistence type="predicted"/>